<evidence type="ECO:0000256" key="5">
    <source>
        <dbReference type="ARBA" id="ARBA00022801"/>
    </source>
</evidence>
<evidence type="ECO:0000259" key="6">
    <source>
        <dbReference type="Pfam" id="PF01975"/>
    </source>
</evidence>
<protein>
    <recommendedName>
        <fullName evidence="3">5'-nucleotidase</fullName>
        <ecNumber evidence="3">3.1.3.5</ecNumber>
    </recommendedName>
</protein>
<evidence type="ECO:0000313" key="8">
    <source>
        <dbReference type="Proteomes" id="UP000282084"/>
    </source>
</evidence>
<evidence type="ECO:0000313" key="7">
    <source>
        <dbReference type="EMBL" id="RKT57781.1"/>
    </source>
</evidence>
<dbReference type="PANTHER" id="PTHR30457">
    <property type="entry name" value="5'-NUCLEOTIDASE SURE"/>
    <property type="match status" value="1"/>
</dbReference>
<evidence type="ECO:0000256" key="1">
    <source>
        <dbReference type="ARBA" id="ARBA00000815"/>
    </source>
</evidence>
<comment type="similarity">
    <text evidence="2">Belongs to the SurE nucleotidase family.</text>
</comment>
<dbReference type="GO" id="GO:0046872">
    <property type="term" value="F:metal ion binding"/>
    <property type="evidence" value="ECO:0007669"/>
    <property type="project" value="UniProtKB-KW"/>
</dbReference>
<dbReference type="AlphaFoldDB" id="A0A495W7Q6"/>
<proteinExistence type="inferred from homology"/>
<reference evidence="7 8" key="1">
    <citation type="submission" date="2018-10" db="EMBL/GenBank/DDBJ databases">
        <title>Sequencing the genomes of 1000 actinobacteria strains.</title>
        <authorList>
            <person name="Klenk H.-P."/>
        </authorList>
    </citation>
    <scope>NUCLEOTIDE SEQUENCE [LARGE SCALE GENOMIC DNA]</scope>
    <source>
        <strain evidence="7 8">DSM 43800</strain>
    </source>
</reference>
<evidence type="ECO:0000256" key="2">
    <source>
        <dbReference type="ARBA" id="ARBA00011062"/>
    </source>
</evidence>
<evidence type="ECO:0000256" key="4">
    <source>
        <dbReference type="ARBA" id="ARBA00022723"/>
    </source>
</evidence>
<dbReference type="Pfam" id="PF01975">
    <property type="entry name" value="SurE"/>
    <property type="match status" value="1"/>
</dbReference>
<name>A0A495W7Q6_9PSEU</name>
<dbReference type="SUPFAM" id="SSF64167">
    <property type="entry name" value="SurE-like"/>
    <property type="match status" value="1"/>
</dbReference>
<dbReference type="Gene3D" id="3.40.1210.10">
    <property type="entry name" value="Survival protein SurE-like phosphatase/nucleotidase"/>
    <property type="match status" value="1"/>
</dbReference>
<keyword evidence="4" id="KW-0479">Metal-binding</keyword>
<dbReference type="Proteomes" id="UP000282084">
    <property type="component" value="Unassembled WGS sequence"/>
</dbReference>
<dbReference type="OrthoDB" id="9780815at2"/>
<keyword evidence="5" id="KW-0378">Hydrolase</keyword>
<evidence type="ECO:0000256" key="3">
    <source>
        <dbReference type="ARBA" id="ARBA00012643"/>
    </source>
</evidence>
<keyword evidence="8" id="KW-1185">Reference proteome</keyword>
<comment type="catalytic activity">
    <reaction evidence="1">
        <text>a ribonucleoside 5'-phosphate + H2O = a ribonucleoside + phosphate</text>
        <dbReference type="Rhea" id="RHEA:12484"/>
        <dbReference type="ChEBI" id="CHEBI:15377"/>
        <dbReference type="ChEBI" id="CHEBI:18254"/>
        <dbReference type="ChEBI" id="CHEBI:43474"/>
        <dbReference type="ChEBI" id="CHEBI:58043"/>
        <dbReference type="EC" id="3.1.3.5"/>
    </reaction>
</comment>
<dbReference type="InterPro" id="IPR036523">
    <property type="entry name" value="SurE-like_sf"/>
</dbReference>
<accession>A0A495W7Q6</accession>
<sequence length="262" mass="26323">MILATNDDGVAAPGLAALVRALEAAGVEHVVFGNEEGWTGAGAAMAVPSGRPSIVRVVGDAWSFRDSTPALMVASAFSGLAGPAPRGVVVGINHGPNVGRMTEFSGTVGAAITAAAFGASAVAVSSDDVYSTHGREDGPLEGELAGELAVTLLDAALDLGRGVALSLNVPNLDRGLVRGLRVAPPAPVLPFVRCSSTGELTWAPRAVEAPEGSDVALLAAGFATVTVVRGAVAPDELAARVAIIEADRWGGRPVPARLAQEV</sequence>
<dbReference type="PANTHER" id="PTHR30457:SF0">
    <property type="entry name" value="PHOSPHATASE, PUTATIVE (AFU_ORTHOLOGUE AFUA_4G01070)-RELATED"/>
    <property type="match status" value="1"/>
</dbReference>
<dbReference type="GO" id="GO:0008253">
    <property type="term" value="F:5'-nucleotidase activity"/>
    <property type="evidence" value="ECO:0007669"/>
    <property type="project" value="UniProtKB-EC"/>
</dbReference>
<dbReference type="InterPro" id="IPR030048">
    <property type="entry name" value="SurE"/>
</dbReference>
<dbReference type="InterPro" id="IPR002828">
    <property type="entry name" value="SurE-like_Pase/nucleotidase"/>
</dbReference>
<dbReference type="EC" id="3.1.3.5" evidence="3"/>
<dbReference type="RefSeq" id="WP_121009914.1">
    <property type="nucleotide sequence ID" value="NZ_RBXO01000001.1"/>
</dbReference>
<dbReference type="EMBL" id="RBXO01000001">
    <property type="protein sequence ID" value="RKT57781.1"/>
    <property type="molecule type" value="Genomic_DNA"/>
</dbReference>
<organism evidence="7 8">
    <name type="scientific">Saccharothrix australiensis</name>
    <dbReference type="NCBI Taxonomy" id="2072"/>
    <lineage>
        <taxon>Bacteria</taxon>
        <taxon>Bacillati</taxon>
        <taxon>Actinomycetota</taxon>
        <taxon>Actinomycetes</taxon>
        <taxon>Pseudonocardiales</taxon>
        <taxon>Pseudonocardiaceae</taxon>
        <taxon>Saccharothrix</taxon>
    </lineage>
</organism>
<feature type="domain" description="Survival protein SurE-like phosphatase/nucleotidase" evidence="6">
    <location>
        <begin position="2"/>
        <end position="183"/>
    </location>
</feature>
<comment type="caution">
    <text evidence="7">The sequence shown here is derived from an EMBL/GenBank/DDBJ whole genome shotgun (WGS) entry which is preliminary data.</text>
</comment>
<gene>
    <name evidence="7" type="ORF">C8E97_6506</name>
</gene>